<organism evidence="2">
    <name type="scientific">Sedimenticola thiotaurini</name>
    <dbReference type="NCBI Taxonomy" id="1543721"/>
    <lineage>
        <taxon>Bacteria</taxon>
        <taxon>Pseudomonadati</taxon>
        <taxon>Pseudomonadota</taxon>
        <taxon>Gammaproteobacteria</taxon>
        <taxon>Chromatiales</taxon>
        <taxon>Sedimenticolaceae</taxon>
        <taxon>Sedimenticola</taxon>
    </lineage>
</organism>
<accession>A0A831RJ00</accession>
<dbReference type="InterPro" id="IPR021516">
    <property type="entry name" value="DUF3179"/>
</dbReference>
<dbReference type="Pfam" id="PF11376">
    <property type="entry name" value="DUF3179"/>
    <property type="match status" value="1"/>
</dbReference>
<dbReference type="Proteomes" id="UP000886251">
    <property type="component" value="Unassembled WGS sequence"/>
</dbReference>
<sequence>MTALRRAALAATLLASTAAAALTMNGFEIGPDALVPANRIHAGGPPRDGIPAITAPKFEPGRTSREVAADEWVLGIAWNGVTKAYPIAIMNYHEIVNDRFGGEPVIVTFCPLCGSGIAYSARVDGRVLHFGVSGLLYNSDVLLYDRETGSLWSQMLSQAVTGPLKGSRLEMLPLVQTPWSAWLAQHPDTLV</sequence>
<reference evidence="2" key="1">
    <citation type="journal article" date="2020" name="mSystems">
        <title>Genome- and Community-Level Interaction Insights into Carbon Utilization and Element Cycling Functions of Hydrothermarchaeota in Hydrothermal Sediment.</title>
        <authorList>
            <person name="Zhou Z."/>
            <person name="Liu Y."/>
            <person name="Xu W."/>
            <person name="Pan J."/>
            <person name="Luo Z.H."/>
            <person name="Li M."/>
        </authorList>
    </citation>
    <scope>NUCLEOTIDE SEQUENCE [LARGE SCALE GENOMIC DNA]</scope>
    <source>
        <strain evidence="2">HyVt-443</strain>
    </source>
</reference>
<comment type="caution">
    <text evidence="2">The sequence shown here is derived from an EMBL/GenBank/DDBJ whole genome shotgun (WGS) entry which is preliminary data.</text>
</comment>
<dbReference type="AlphaFoldDB" id="A0A831RJ00"/>
<feature type="non-terminal residue" evidence="2">
    <location>
        <position position="191"/>
    </location>
</feature>
<proteinExistence type="predicted"/>
<evidence type="ECO:0000313" key="2">
    <source>
        <dbReference type="EMBL" id="HEB95155.1"/>
    </source>
</evidence>
<name>A0A831RJ00_9GAMM</name>
<dbReference type="EMBL" id="DRKP01000022">
    <property type="protein sequence ID" value="HEB95155.1"/>
    <property type="molecule type" value="Genomic_DNA"/>
</dbReference>
<evidence type="ECO:0000256" key="1">
    <source>
        <dbReference type="SAM" id="SignalP"/>
    </source>
</evidence>
<keyword evidence="1" id="KW-0732">Signal</keyword>
<protein>
    <submittedName>
        <fullName evidence="2">DUF3179 domain-containing protein</fullName>
    </submittedName>
</protein>
<gene>
    <name evidence="2" type="ORF">ENI96_01830</name>
</gene>
<feature type="chain" id="PRO_5032296969" evidence="1">
    <location>
        <begin position="22"/>
        <end position="191"/>
    </location>
</feature>
<feature type="signal peptide" evidence="1">
    <location>
        <begin position="1"/>
        <end position="21"/>
    </location>
</feature>